<dbReference type="RefSeq" id="WP_227614927.1">
    <property type="nucleotide sequence ID" value="NZ_JAJEPR010000009.1"/>
</dbReference>
<keyword evidence="5 7" id="KW-1133">Transmembrane helix</keyword>
<feature type="domain" description="ABC transmembrane type-1" evidence="8">
    <location>
        <begin position="69"/>
        <end position="284"/>
    </location>
</feature>
<comment type="similarity">
    <text evidence="7">Belongs to the binding-protein-dependent transport system permease family.</text>
</comment>
<protein>
    <submittedName>
        <fullName evidence="9">Sugar ABC transporter permease</fullName>
    </submittedName>
</protein>
<gene>
    <name evidence="9" type="ORF">LKD71_07340</name>
</gene>
<keyword evidence="2 7" id="KW-0813">Transport</keyword>
<feature type="transmembrane region" description="Helical" evidence="7">
    <location>
        <begin position="73"/>
        <end position="95"/>
    </location>
</feature>
<dbReference type="GO" id="GO:0005886">
    <property type="term" value="C:plasma membrane"/>
    <property type="evidence" value="ECO:0007669"/>
    <property type="project" value="UniProtKB-SubCell"/>
</dbReference>
<keyword evidence="6 7" id="KW-0472">Membrane</keyword>
<dbReference type="Proteomes" id="UP001197875">
    <property type="component" value="Unassembled WGS sequence"/>
</dbReference>
<evidence type="ECO:0000259" key="8">
    <source>
        <dbReference type="PROSITE" id="PS50928"/>
    </source>
</evidence>
<dbReference type="GO" id="GO:0055085">
    <property type="term" value="P:transmembrane transport"/>
    <property type="evidence" value="ECO:0007669"/>
    <property type="project" value="InterPro"/>
</dbReference>
<evidence type="ECO:0000256" key="5">
    <source>
        <dbReference type="ARBA" id="ARBA00022989"/>
    </source>
</evidence>
<dbReference type="EMBL" id="JAJEPR010000009">
    <property type="protein sequence ID" value="MCC2189618.1"/>
    <property type="molecule type" value="Genomic_DNA"/>
</dbReference>
<feature type="transmembrane region" description="Helical" evidence="7">
    <location>
        <begin position="107"/>
        <end position="127"/>
    </location>
</feature>
<dbReference type="InterPro" id="IPR051393">
    <property type="entry name" value="ABC_transporter_permease"/>
</dbReference>
<evidence type="ECO:0000256" key="1">
    <source>
        <dbReference type="ARBA" id="ARBA00004651"/>
    </source>
</evidence>
<dbReference type="InterPro" id="IPR000515">
    <property type="entry name" value="MetI-like"/>
</dbReference>
<comment type="caution">
    <text evidence="9">The sequence shown here is derived from an EMBL/GenBank/DDBJ whole genome shotgun (WGS) entry which is preliminary data.</text>
</comment>
<dbReference type="PANTHER" id="PTHR30193">
    <property type="entry name" value="ABC TRANSPORTER PERMEASE PROTEIN"/>
    <property type="match status" value="1"/>
</dbReference>
<keyword evidence="3" id="KW-1003">Cell membrane</keyword>
<keyword evidence="4 7" id="KW-0812">Transmembrane</keyword>
<evidence type="ECO:0000313" key="10">
    <source>
        <dbReference type="Proteomes" id="UP001197875"/>
    </source>
</evidence>
<evidence type="ECO:0000256" key="2">
    <source>
        <dbReference type="ARBA" id="ARBA00022448"/>
    </source>
</evidence>
<dbReference type="PROSITE" id="PS50928">
    <property type="entry name" value="ABC_TM1"/>
    <property type="match status" value="1"/>
</dbReference>
<evidence type="ECO:0000256" key="4">
    <source>
        <dbReference type="ARBA" id="ARBA00022692"/>
    </source>
</evidence>
<organism evidence="9 10">
    <name type="scientific">Fusicatenibacter faecihominis</name>
    <dbReference type="NCBI Taxonomy" id="2881276"/>
    <lineage>
        <taxon>Bacteria</taxon>
        <taxon>Bacillati</taxon>
        <taxon>Bacillota</taxon>
        <taxon>Clostridia</taxon>
        <taxon>Lachnospirales</taxon>
        <taxon>Lachnospiraceae</taxon>
        <taxon>Fusicatenibacter</taxon>
    </lineage>
</organism>
<evidence type="ECO:0000256" key="6">
    <source>
        <dbReference type="ARBA" id="ARBA00023136"/>
    </source>
</evidence>
<dbReference type="PANTHER" id="PTHR30193:SF37">
    <property type="entry name" value="INNER MEMBRANE ABC TRANSPORTER PERMEASE PROTEIN YCJO"/>
    <property type="match status" value="1"/>
</dbReference>
<keyword evidence="10" id="KW-1185">Reference proteome</keyword>
<dbReference type="Pfam" id="PF00528">
    <property type="entry name" value="BPD_transp_1"/>
    <property type="match status" value="1"/>
</dbReference>
<dbReference type="Gene3D" id="1.10.3720.10">
    <property type="entry name" value="MetI-like"/>
    <property type="match status" value="1"/>
</dbReference>
<name>A0AAE3DSM2_9FIRM</name>
<evidence type="ECO:0000313" key="9">
    <source>
        <dbReference type="EMBL" id="MCC2189618.1"/>
    </source>
</evidence>
<feature type="transmembrane region" description="Helical" evidence="7">
    <location>
        <begin position="12"/>
        <end position="40"/>
    </location>
</feature>
<dbReference type="InterPro" id="IPR035906">
    <property type="entry name" value="MetI-like_sf"/>
</dbReference>
<dbReference type="CDD" id="cd06261">
    <property type="entry name" value="TM_PBP2"/>
    <property type="match status" value="1"/>
</dbReference>
<sequence length="297" mass="32895">MLNAIKPSKKTVILYLLVPVVLFIFTVFVPLVTALVYSFFEWKGGPKKTFIGIANYKQLFQDGVFWQAFGHNIYLVIACIIGQIGIAFVLVLMINSKLVKCKGVHRTFGFFPSTISAVCIGLIWNMIYHNKYGILNWFLKAIGRPDLCQVWLNNSKLVMLLVTIPLIWQYIGYYMVILQSAIASIGTDVLESAEIDGANGVQKALYITLPLIKNTVLVCITLCIAGNMKAFDNIFVMTKGGPGTSSMVMAMYGYQISFNQSNMGYGSCISVGIFVLSLLVIGGSQALIKYITREKEA</sequence>
<dbReference type="AlphaFoldDB" id="A0AAE3DSM2"/>
<evidence type="ECO:0000256" key="7">
    <source>
        <dbReference type="RuleBase" id="RU363032"/>
    </source>
</evidence>
<comment type="subcellular location">
    <subcellularLocation>
        <location evidence="1 7">Cell membrane</location>
        <topology evidence="1 7">Multi-pass membrane protein</topology>
    </subcellularLocation>
</comment>
<accession>A0AAE3DSM2</accession>
<proteinExistence type="inferred from homology"/>
<reference evidence="9 10" key="1">
    <citation type="submission" date="2021-10" db="EMBL/GenBank/DDBJ databases">
        <title>Anaerobic single-cell dispensing facilitates the cultivation of human gut bacteria.</title>
        <authorList>
            <person name="Afrizal A."/>
        </authorList>
    </citation>
    <scope>NUCLEOTIDE SEQUENCE [LARGE SCALE GENOMIC DNA]</scope>
    <source>
        <strain evidence="9 10">CLA-AA-H277</strain>
    </source>
</reference>
<dbReference type="SUPFAM" id="SSF161098">
    <property type="entry name" value="MetI-like"/>
    <property type="match status" value="1"/>
</dbReference>
<feature type="transmembrane region" description="Helical" evidence="7">
    <location>
        <begin position="157"/>
        <end position="183"/>
    </location>
</feature>
<feature type="transmembrane region" description="Helical" evidence="7">
    <location>
        <begin position="264"/>
        <end position="288"/>
    </location>
</feature>
<evidence type="ECO:0000256" key="3">
    <source>
        <dbReference type="ARBA" id="ARBA00022475"/>
    </source>
</evidence>
<feature type="transmembrane region" description="Helical" evidence="7">
    <location>
        <begin position="204"/>
        <end position="228"/>
    </location>
</feature>